<dbReference type="RefSeq" id="WP_271432104.1">
    <property type="nucleotide sequence ID" value="NZ_JAQIOY010000002.1"/>
</dbReference>
<protein>
    <submittedName>
        <fullName evidence="2">Uncharacterized protein</fullName>
    </submittedName>
</protein>
<keyword evidence="1" id="KW-0812">Transmembrane</keyword>
<proteinExistence type="predicted"/>
<keyword evidence="1" id="KW-1133">Transmembrane helix</keyword>
<dbReference type="EMBL" id="JAQIOY010000002">
    <property type="protein sequence ID" value="MDA7424761.1"/>
    <property type="molecule type" value="Genomic_DNA"/>
</dbReference>
<evidence type="ECO:0000313" key="3">
    <source>
        <dbReference type="Proteomes" id="UP001210720"/>
    </source>
</evidence>
<evidence type="ECO:0000313" key="2">
    <source>
        <dbReference type="EMBL" id="MDA7424761.1"/>
    </source>
</evidence>
<feature type="transmembrane region" description="Helical" evidence="1">
    <location>
        <begin position="134"/>
        <end position="155"/>
    </location>
</feature>
<sequence>MTSLDNPLWERIATHEMPEDAAGKPFLKQMMAEYHISRDTAEVAISEYRKFMYLCATRRSRNVPSKAVDLVWHLHMQHSRDYWEVFCVKLNKRIHHNPGVPRARHLEDYKATVEAYKDLFGTPPKGIWKEHNRVSAVLSLVFSAAFVFLGFIAMLSGFNPIFTAVLLSLPMLILAKSLLSLTSRGEFTLTFETGDPFSDNQAGDCGSGDCGGCGD</sequence>
<reference evidence="2 3" key="1">
    <citation type="submission" date="2023-01" db="EMBL/GenBank/DDBJ databases">
        <title>Thalassococcus onchidii sp. nov., isolated from a marine invertebrate from the South China Sea.</title>
        <authorList>
            <person name="Xu S."/>
            <person name="Liu Z."/>
            <person name="Xu Y."/>
        </authorList>
    </citation>
    <scope>NUCLEOTIDE SEQUENCE [LARGE SCALE GENOMIC DNA]</scope>
    <source>
        <strain evidence="2 3">KCTC 32084</strain>
    </source>
</reference>
<organism evidence="2 3">
    <name type="scientific">Thalassococcus lentus</name>
    <dbReference type="NCBI Taxonomy" id="1210524"/>
    <lineage>
        <taxon>Bacteria</taxon>
        <taxon>Pseudomonadati</taxon>
        <taxon>Pseudomonadota</taxon>
        <taxon>Alphaproteobacteria</taxon>
        <taxon>Rhodobacterales</taxon>
        <taxon>Roseobacteraceae</taxon>
        <taxon>Thalassococcus</taxon>
    </lineage>
</organism>
<evidence type="ECO:0000256" key="1">
    <source>
        <dbReference type="SAM" id="Phobius"/>
    </source>
</evidence>
<gene>
    <name evidence="2" type="ORF">PFY00_08500</name>
</gene>
<keyword evidence="3" id="KW-1185">Reference proteome</keyword>
<name>A0ABT4XS26_9RHOB</name>
<keyword evidence="1" id="KW-0472">Membrane</keyword>
<comment type="caution">
    <text evidence="2">The sequence shown here is derived from an EMBL/GenBank/DDBJ whole genome shotgun (WGS) entry which is preliminary data.</text>
</comment>
<accession>A0ABT4XS26</accession>
<dbReference type="Proteomes" id="UP001210720">
    <property type="component" value="Unassembled WGS sequence"/>
</dbReference>
<feature type="transmembrane region" description="Helical" evidence="1">
    <location>
        <begin position="161"/>
        <end position="179"/>
    </location>
</feature>